<dbReference type="Proteomes" id="UP000280434">
    <property type="component" value="Unassembled WGS sequence"/>
</dbReference>
<evidence type="ECO:0000313" key="1">
    <source>
        <dbReference type="EMBL" id="RKP47552.1"/>
    </source>
</evidence>
<dbReference type="OrthoDB" id="9098769at2"/>
<dbReference type="RefSeq" id="WP_121278498.1">
    <property type="nucleotide sequence ID" value="NZ_RBZV01000005.1"/>
</dbReference>
<name>A0A494XC88_9BURK</name>
<evidence type="ECO:0000313" key="2">
    <source>
        <dbReference type="Proteomes" id="UP000280434"/>
    </source>
</evidence>
<comment type="caution">
    <text evidence="1">The sequence shown here is derived from an EMBL/GenBank/DDBJ whole genome shotgun (WGS) entry which is preliminary data.</text>
</comment>
<protein>
    <submittedName>
        <fullName evidence="1">Uncharacterized protein</fullName>
    </submittedName>
</protein>
<organism evidence="1 2">
    <name type="scientific">Trinickia fusca</name>
    <dbReference type="NCBI Taxonomy" id="2419777"/>
    <lineage>
        <taxon>Bacteria</taxon>
        <taxon>Pseudomonadati</taxon>
        <taxon>Pseudomonadota</taxon>
        <taxon>Betaproteobacteria</taxon>
        <taxon>Burkholderiales</taxon>
        <taxon>Burkholderiaceae</taxon>
        <taxon>Trinickia</taxon>
    </lineage>
</organism>
<gene>
    <name evidence="1" type="ORF">D7S89_15100</name>
</gene>
<dbReference type="EMBL" id="RBZV01000005">
    <property type="protein sequence ID" value="RKP47552.1"/>
    <property type="molecule type" value="Genomic_DNA"/>
</dbReference>
<keyword evidence="2" id="KW-1185">Reference proteome</keyword>
<dbReference type="AlphaFoldDB" id="A0A494XC88"/>
<reference evidence="1 2" key="1">
    <citation type="submission" date="2018-10" db="EMBL/GenBank/DDBJ databases">
        <title>Paraburkholderia sp. 7MK8-2, isolated from soil.</title>
        <authorList>
            <person name="Gao Z.-H."/>
            <person name="Qiu L.-H."/>
        </authorList>
    </citation>
    <scope>NUCLEOTIDE SEQUENCE [LARGE SCALE GENOMIC DNA]</scope>
    <source>
        <strain evidence="1 2">7MK8-2</strain>
    </source>
</reference>
<proteinExistence type="predicted"/>
<accession>A0A494XC88</accession>
<sequence length="197" mass="22299">MSGQRNDGDVAQRRQKNVVFRLELEDQGQRLTTLYVIDGVIVYSGLIQRLVWEQRRLSTTTFSVGDIVELGGDREDGLVLRCAVTHVVRIERLQPYRAWLDEVDRLAREQWGEPHYTAKSGANRPGDSWIEAYLDGCSPAAAWSEEVRAAQMWSGLPTFSDTWPVTASPLDICVLPDVLSMTGSDYSDTYLNFNQRD</sequence>